<reference evidence="1 2" key="1">
    <citation type="submission" date="2013-11" db="EMBL/GenBank/DDBJ databases">
        <title>The Genome Sequence of Phytophthora parasitica CJ01A1.</title>
        <authorList>
            <consortium name="The Broad Institute Genomics Platform"/>
            <person name="Russ C."/>
            <person name="Tyler B."/>
            <person name="Panabieres F."/>
            <person name="Shan W."/>
            <person name="Tripathy S."/>
            <person name="Grunwald N."/>
            <person name="Machado M."/>
            <person name="Johnson C.S."/>
            <person name="Walker B."/>
            <person name="Young S.K."/>
            <person name="Zeng Q."/>
            <person name="Gargeya S."/>
            <person name="Fitzgerald M."/>
            <person name="Haas B."/>
            <person name="Abouelleil A."/>
            <person name="Allen A.W."/>
            <person name="Alvarado L."/>
            <person name="Arachchi H.M."/>
            <person name="Berlin A.M."/>
            <person name="Chapman S.B."/>
            <person name="Gainer-Dewar J."/>
            <person name="Goldberg J."/>
            <person name="Griggs A."/>
            <person name="Gujja S."/>
            <person name="Hansen M."/>
            <person name="Howarth C."/>
            <person name="Imamovic A."/>
            <person name="Ireland A."/>
            <person name="Larimer J."/>
            <person name="McCowan C."/>
            <person name="Murphy C."/>
            <person name="Pearson M."/>
            <person name="Poon T.W."/>
            <person name="Priest M."/>
            <person name="Roberts A."/>
            <person name="Saif S."/>
            <person name="Shea T."/>
            <person name="Sisk P."/>
            <person name="Sykes S."/>
            <person name="Wortman J."/>
            <person name="Nusbaum C."/>
            <person name="Birren B."/>
        </authorList>
    </citation>
    <scope>NUCLEOTIDE SEQUENCE [LARGE SCALE GENOMIC DNA]</scope>
    <source>
        <strain evidence="1 2">CJ01A1</strain>
    </source>
</reference>
<evidence type="ECO:0000313" key="2">
    <source>
        <dbReference type="Proteomes" id="UP000018958"/>
    </source>
</evidence>
<sequence>MPLTRIARMLRENVSGSLASVAGAASQELISREIRVMGHHENAYTLLATMPRLSSLLALMLRASTSYSDR</sequence>
<evidence type="ECO:0000313" key="1">
    <source>
        <dbReference type="EMBL" id="ETO99796.1"/>
    </source>
</evidence>
<organism evidence="1 2">
    <name type="scientific">Phytophthora nicotianae CJ01A1</name>
    <dbReference type="NCBI Taxonomy" id="1317063"/>
    <lineage>
        <taxon>Eukaryota</taxon>
        <taxon>Sar</taxon>
        <taxon>Stramenopiles</taxon>
        <taxon>Oomycota</taxon>
        <taxon>Peronosporomycetes</taxon>
        <taxon>Peronosporales</taxon>
        <taxon>Peronosporaceae</taxon>
        <taxon>Phytophthora</taxon>
    </lineage>
</organism>
<proteinExistence type="predicted"/>
<name>W2VN64_PHYNI</name>
<dbReference type="EMBL" id="ANIX01005062">
    <property type="protein sequence ID" value="ETO99796.1"/>
    <property type="molecule type" value="Genomic_DNA"/>
</dbReference>
<accession>W2VN64</accession>
<gene>
    <name evidence="1" type="ORF">F441_22780</name>
</gene>
<dbReference type="AlphaFoldDB" id="W2VN64"/>
<protein>
    <submittedName>
        <fullName evidence="1">Uncharacterized protein</fullName>
    </submittedName>
</protein>
<dbReference type="Proteomes" id="UP000018958">
    <property type="component" value="Unassembled WGS sequence"/>
</dbReference>
<comment type="caution">
    <text evidence="1">The sequence shown here is derived from an EMBL/GenBank/DDBJ whole genome shotgun (WGS) entry which is preliminary data.</text>
</comment>